<feature type="signal peptide" evidence="1">
    <location>
        <begin position="1"/>
        <end position="21"/>
    </location>
</feature>
<dbReference type="Proteomes" id="UP000886339">
    <property type="component" value="Unassembled WGS sequence"/>
</dbReference>
<feature type="chain" id="PRO_5032932627" evidence="1">
    <location>
        <begin position="22"/>
        <end position="314"/>
    </location>
</feature>
<evidence type="ECO:0000313" key="3">
    <source>
        <dbReference type="EMBL" id="HEC05634.1"/>
    </source>
</evidence>
<keyword evidence="1" id="KW-0732">Signal</keyword>
<dbReference type="AlphaFoldDB" id="A0A831RTN2"/>
<gene>
    <name evidence="3" type="ORF">ENJ12_02190</name>
</gene>
<dbReference type="Pfam" id="PF13449">
    <property type="entry name" value="Phytase-like"/>
    <property type="match status" value="1"/>
</dbReference>
<feature type="domain" description="Phytase-like" evidence="2">
    <location>
        <begin position="39"/>
        <end position="300"/>
    </location>
</feature>
<dbReference type="EMBL" id="DRLF01000088">
    <property type="protein sequence ID" value="HEC05634.1"/>
    <property type="molecule type" value="Genomic_DNA"/>
</dbReference>
<comment type="caution">
    <text evidence="3">The sequence shown here is derived from an EMBL/GenBank/DDBJ whole genome shotgun (WGS) entry which is preliminary data.</text>
</comment>
<dbReference type="PROSITE" id="PS51257">
    <property type="entry name" value="PROKAR_LIPOPROTEIN"/>
    <property type="match status" value="1"/>
</dbReference>
<name>A0A831RTN2_9GAMM</name>
<sequence>MSALKLILPAFVLSLSTGCTGLLTPSDQGISCQRIEADIRWGALSGLTADAADAGILYAVHDHNLPRPEIQTINVSGDQAVIIQSFPVLRNGKEPPYDLEGIARRQAGGFWLASEGKPGRHLPNLIIRTDNTGHVLKEVPLPASVARYKIKAGFEGIASTGTGEQERVVVVFQRRWKDDPRGQVKIGQYWPASGQWRFYLYLLERPKGNGLSAVAFLSDGSVAVLERDNKPFFKARTKAIYRVELPDHPGQAVDQPYPLLRKSLVTDLIPGYSLACGTKGKLEGMALTPAGHFYLVADDDGKGTALLLQLRLHR</sequence>
<accession>A0A831RTN2</accession>
<dbReference type="InterPro" id="IPR027372">
    <property type="entry name" value="Phytase-like_dom"/>
</dbReference>
<organism evidence="3">
    <name type="scientific">Thiolapillus brandeum</name>
    <dbReference type="NCBI Taxonomy" id="1076588"/>
    <lineage>
        <taxon>Bacteria</taxon>
        <taxon>Pseudomonadati</taxon>
        <taxon>Pseudomonadota</taxon>
        <taxon>Gammaproteobacteria</taxon>
        <taxon>Chromatiales</taxon>
        <taxon>Sedimenticolaceae</taxon>
        <taxon>Thiolapillus</taxon>
    </lineage>
</organism>
<evidence type="ECO:0000256" key="1">
    <source>
        <dbReference type="SAM" id="SignalP"/>
    </source>
</evidence>
<protein>
    <submittedName>
        <fullName evidence="3">Esterase-like activity of phytase family protein</fullName>
    </submittedName>
</protein>
<evidence type="ECO:0000259" key="2">
    <source>
        <dbReference type="Pfam" id="PF13449"/>
    </source>
</evidence>
<reference evidence="3" key="1">
    <citation type="journal article" date="2020" name="mSystems">
        <title>Genome- and Community-Level Interaction Insights into Carbon Utilization and Element Cycling Functions of Hydrothermarchaeota in Hydrothermal Sediment.</title>
        <authorList>
            <person name="Zhou Z."/>
            <person name="Liu Y."/>
            <person name="Xu W."/>
            <person name="Pan J."/>
            <person name="Luo Z.H."/>
            <person name="Li M."/>
        </authorList>
    </citation>
    <scope>NUCLEOTIDE SEQUENCE [LARGE SCALE GENOMIC DNA]</scope>
    <source>
        <strain evidence="3">HyVt-458</strain>
    </source>
</reference>
<proteinExistence type="predicted"/>